<evidence type="ECO:0000256" key="3">
    <source>
        <dbReference type="ARBA" id="ARBA00022801"/>
    </source>
</evidence>
<dbReference type="GO" id="GO:0003676">
    <property type="term" value="F:nucleic acid binding"/>
    <property type="evidence" value="ECO:0007669"/>
    <property type="project" value="InterPro"/>
</dbReference>
<dbReference type="Pfam" id="PF00270">
    <property type="entry name" value="DEAD"/>
    <property type="match status" value="1"/>
</dbReference>
<dbReference type="GO" id="GO:0009378">
    <property type="term" value="F:four-way junction helicase activity"/>
    <property type="evidence" value="ECO:0007669"/>
    <property type="project" value="TreeGrafter"/>
</dbReference>
<dbReference type="InterPro" id="IPR027417">
    <property type="entry name" value="P-loop_NTPase"/>
</dbReference>
<dbReference type="PROSITE" id="PS51194">
    <property type="entry name" value="HELICASE_CTER"/>
    <property type="match status" value="1"/>
</dbReference>
<dbReference type="VEuPathDB" id="FungiDB:RhiirFUN_000139"/>
<dbReference type="GO" id="GO:0005634">
    <property type="term" value="C:nucleus"/>
    <property type="evidence" value="ECO:0007669"/>
    <property type="project" value="TreeGrafter"/>
</dbReference>
<reference evidence="11" key="1">
    <citation type="submission" date="2013-07" db="EMBL/GenBank/DDBJ databases">
        <title>The genome of an arbuscular mycorrhizal fungus provides insights into the evolution of the oldest plant symbiosis.</title>
        <authorList>
            <consortium name="DOE Joint Genome Institute"/>
            <person name="Tisserant E."/>
            <person name="Malbreil M."/>
            <person name="Kuo A."/>
            <person name="Kohler A."/>
            <person name="Symeonidi A."/>
            <person name="Balestrini R."/>
            <person name="Charron P."/>
            <person name="Duensing N."/>
            <person name="Frei-dit-Frey N."/>
            <person name="Gianinazzi-Pearson V."/>
            <person name="Gilbert B."/>
            <person name="Handa Y."/>
            <person name="Hijri M."/>
            <person name="Kaul R."/>
            <person name="Kawaguchi M."/>
            <person name="Krajinski F."/>
            <person name="Lammers P."/>
            <person name="Lapierre D."/>
            <person name="Masclaux F.G."/>
            <person name="Murat C."/>
            <person name="Morin E."/>
            <person name="Ndikumana S."/>
            <person name="Pagni M."/>
            <person name="Petitpierre D."/>
            <person name="Requena N."/>
            <person name="Rosikiewicz P."/>
            <person name="Riley R."/>
            <person name="Saito K."/>
            <person name="San Clemente H."/>
            <person name="Shapiro H."/>
            <person name="van Tuinen D."/>
            <person name="Becard G."/>
            <person name="Bonfante P."/>
            <person name="Paszkowski U."/>
            <person name="Shachar-Hill Y."/>
            <person name="Young J.P."/>
            <person name="Sanders I.R."/>
            <person name="Henrissat B."/>
            <person name="Rensing S.A."/>
            <person name="Grigoriev I.V."/>
            <person name="Corradi N."/>
            <person name="Roux C."/>
            <person name="Martin F."/>
        </authorList>
    </citation>
    <scope>NUCLEOTIDE SEQUENCE</scope>
    <source>
        <strain evidence="11">DAOM 197198</strain>
    </source>
</reference>
<evidence type="ECO:0000259" key="9">
    <source>
        <dbReference type="PROSITE" id="PS51192"/>
    </source>
</evidence>
<dbReference type="SUPFAM" id="SSF52540">
    <property type="entry name" value="P-loop containing nucleoside triphosphate hydrolases"/>
    <property type="match status" value="1"/>
</dbReference>
<evidence type="ECO:0000259" key="10">
    <source>
        <dbReference type="PROSITE" id="PS51194"/>
    </source>
</evidence>
<dbReference type="InterPro" id="IPR011545">
    <property type="entry name" value="DEAD/DEAH_box_helicase_dom"/>
</dbReference>
<dbReference type="GO" id="GO:0005737">
    <property type="term" value="C:cytoplasm"/>
    <property type="evidence" value="ECO:0007669"/>
    <property type="project" value="TreeGrafter"/>
</dbReference>
<evidence type="ECO:0000256" key="8">
    <source>
        <dbReference type="SAM" id="Coils"/>
    </source>
</evidence>
<dbReference type="EMBL" id="KI294085">
    <property type="protein sequence ID" value="ESA04732.1"/>
    <property type="molecule type" value="Genomic_DNA"/>
</dbReference>
<evidence type="ECO:0000313" key="11">
    <source>
        <dbReference type="EMBL" id="ESA04732.1"/>
    </source>
</evidence>
<keyword evidence="2" id="KW-0547">Nucleotide-binding</keyword>
<dbReference type="NCBIfam" id="TIGR00614">
    <property type="entry name" value="recQ_fam"/>
    <property type="match status" value="1"/>
</dbReference>
<dbReference type="Pfam" id="PF00271">
    <property type="entry name" value="Helicase_C"/>
    <property type="match status" value="1"/>
</dbReference>
<feature type="coiled-coil region" evidence="8">
    <location>
        <begin position="250"/>
        <end position="277"/>
    </location>
</feature>
<evidence type="ECO:0000256" key="1">
    <source>
        <dbReference type="ARBA" id="ARBA00005446"/>
    </source>
</evidence>
<dbReference type="SMART" id="SM00487">
    <property type="entry name" value="DEXDc"/>
    <property type="match status" value="1"/>
</dbReference>
<name>U9TBD7_RHIID</name>
<proteinExistence type="inferred from homology"/>
<protein>
    <recommendedName>
        <fullName evidence="7">DNA 3'-5' helicase</fullName>
        <ecNumber evidence="7">5.6.2.4</ecNumber>
    </recommendedName>
</protein>
<dbReference type="Gene3D" id="1.10.10.10">
    <property type="entry name" value="Winged helix-like DNA-binding domain superfamily/Winged helix DNA-binding domain"/>
    <property type="match status" value="1"/>
</dbReference>
<evidence type="ECO:0000256" key="4">
    <source>
        <dbReference type="ARBA" id="ARBA00022806"/>
    </source>
</evidence>
<keyword evidence="5" id="KW-0067">ATP-binding</keyword>
<dbReference type="CDD" id="cd17920">
    <property type="entry name" value="DEXHc_RecQ"/>
    <property type="match status" value="1"/>
</dbReference>
<dbReference type="eggNOG" id="KOG0351">
    <property type="taxonomic scope" value="Eukaryota"/>
</dbReference>
<dbReference type="GO" id="GO:0043138">
    <property type="term" value="F:3'-5' DNA helicase activity"/>
    <property type="evidence" value="ECO:0007669"/>
    <property type="project" value="UniProtKB-EC"/>
</dbReference>
<dbReference type="GO" id="GO:0005524">
    <property type="term" value="F:ATP binding"/>
    <property type="evidence" value="ECO:0007669"/>
    <property type="project" value="UniProtKB-KW"/>
</dbReference>
<dbReference type="PROSITE" id="PS51192">
    <property type="entry name" value="HELICASE_ATP_BIND_1"/>
    <property type="match status" value="1"/>
</dbReference>
<comment type="catalytic activity">
    <reaction evidence="6">
        <text>Couples ATP hydrolysis with the unwinding of duplex DNA by translocating in the 3'-5' direction.</text>
        <dbReference type="EC" id="5.6.2.4"/>
    </reaction>
</comment>
<dbReference type="SMART" id="SM00490">
    <property type="entry name" value="HELICc"/>
    <property type="match status" value="1"/>
</dbReference>
<dbReference type="VEuPathDB" id="FungiDB:RhiirFUN_000140"/>
<dbReference type="Pfam" id="PF16124">
    <property type="entry name" value="RecQ_Zn_bind"/>
    <property type="match status" value="1"/>
</dbReference>
<evidence type="ECO:0000256" key="6">
    <source>
        <dbReference type="ARBA" id="ARBA00034617"/>
    </source>
</evidence>
<organism evidence="11">
    <name type="scientific">Rhizophagus irregularis (strain DAOM 181602 / DAOM 197198 / MUCL 43194)</name>
    <name type="common">Arbuscular mycorrhizal fungus</name>
    <name type="synonym">Glomus intraradices</name>
    <dbReference type="NCBI Taxonomy" id="747089"/>
    <lineage>
        <taxon>Eukaryota</taxon>
        <taxon>Fungi</taxon>
        <taxon>Fungi incertae sedis</taxon>
        <taxon>Mucoromycota</taxon>
        <taxon>Glomeromycotina</taxon>
        <taxon>Glomeromycetes</taxon>
        <taxon>Glomerales</taxon>
        <taxon>Glomeraceae</taxon>
        <taxon>Rhizophagus</taxon>
    </lineage>
</organism>
<keyword evidence="4" id="KW-0347">Helicase</keyword>
<dbReference type="Gene3D" id="3.40.50.300">
    <property type="entry name" value="P-loop containing nucleotide triphosphate hydrolases"/>
    <property type="match status" value="2"/>
</dbReference>
<dbReference type="InterPro" id="IPR014001">
    <property type="entry name" value="Helicase_ATP-bd"/>
</dbReference>
<dbReference type="InterPro" id="IPR036388">
    <property type="entry name" value="WH-like_DNA-bd_sf"/>
</dbReference>
<keyword evidence="3" id="KW-0378">Hydrolase</keyword>
<dbReference type="InterPro" id="IPR004589">
    <property type="entry name" value="DNA_helicase_ATP-dep_RecQ"/>
</dbReference>
<dbReference type="HOGENOM" id="CLU_005485_0_0_1"/>
<dbReference type="GO" id="GO:0005694">
    <property type="term" value="C:chromosome"/>
    <property type="evidence" value="ECO:0007669"/>
    <property type="project" value="TreeGrafter"/>
</dbReference>
<feature type="domain" description="Helicase ATP-binding" evidence="9">
    <location>
        <begin position="857"/>
        <end position="1030"/>
    </location>
</feature>
<evidence type="ECO:0000256" key="7">
    <source>
        <dbReference type="ARBA" id="ARBA00034808"/>
    </source>
</evidence>
<feature type="domain" description="Helicase C-terminal" evidence="10">
    <location>
        <begin position="1061"/>
        <end position="1211"/>
    </location>
</feature>
<keyword evidence="8" id="KW-0175">Coiled coil</keyword>
<dbReference type="PANTHER" id="PTHR13710:SF152">
    <property type="entry name" value="ATP-DEPENDENT DNA HELICASE Q5"/>
    <property type="match status" value="1"/>
</dbReference>
<dbReference type="EC" id="5.6.2.4" evidence="7"/>
<dbReference type="InterPro" id="IPR032284">
    <property type="entry name" value="RecQ_Zn-bd"/>
</dbReference>
<accession>U9TBD7</accession>
<comment type="similarity">
    <text evidence="1">Belongs to the helicase family. RecQ subfamily.</text>
</comment>
<dbReference type="InterPro" id="IPR001650">
    <property type="entry name" value="Helicase_C-like"/>
</dbReference>
<sequence>MTRNWYDLIVQKNPSKCQSYQRINRSRFVVDFSFNFEVLPLHKELSEFSIPKNFYNELEKTQQKNMSVGYMHLHNNILDESSWVPLLPGYVIYTSLGGLYFKLSIERNEDSLQFFWQEFGKDFTFTSCKAQGRETLGFYLMIKQYNIKNISVVSALGFNEPTIVTMLQNTVHKIFSHRFCQNSNFQSPLTTILKEETLVRNLKRKSVELEQLCEKDSVIHGIKLEEDGKNLSPKFTQALMVMHEKYKSTCYNANRSIKRLKTKIDQLNRENFDLDSEIDLNEKSERIKKAVNKILDEKKLGSTILVSTEQYLSLVLSHPCSHCCNTDFQKKSYHVSCAGFNVAIDLDCQLCGTIDSYSNQSKGTNFSHLVAASTLAGGMNHYAMQAALAVMGITAQSCKSSYHQYQSRMFPALILKAEESTKQALKAAITHTLTEGKKALTIGFDCSWSHSRNAKQASGEFIYLEELEGYGHKAVVAFHVVEKSRITTKKGKDGTSEEKVVIHQGNFDASSRQMEHAILIALLEQIIPILEESDLLLEVCIDGDLDSNKTLANVPIVNNIDILHTLYCFAIVKKQYARYHNFEQHIMRYFNGCVFTAGLRKKNNDPNAPTNEELRYIQVEGLIQHLLNNHDLCWKEQSLVTHYRTAYNEAFNRKILRFTDKRIDFWASYKARHALAVIDNNEGLDCMMEGVREAAKVNKFSVNDQYNISKLTRERQSQMNCNRNAIDKRNQELAKNYANDRQELQGFDFSQELIPYKYKAEKRIRSNSFYPSFAKLIPDFDVIIKCQGCSAFRKKTVSGLCSLCSFYISAGWWDCLLNKNYTPSSEKNILDLKELIKLATKKIFGFDHLREGQLEAIEAYLNGKDTLVSIKTGGGKTLCYVICALIFEGITIVISPLKALIEDQKRELIQLGIPCASIYANTIQGRSEQEKIFEEIALGFTKILFITPKKLCLNREFQNFISNMYDKAKVRFVIDEAHCILNYSNFRESWKNLGILKKNWSTVPIMLLTATCTYKDAQDIRTSLEIQSTNFAMIRGSSFERKEITIEVYKRRDNRENFSNDLISLIKKHERGRIIIYCATQLGCDDLFATLQPLLPDKNLGVYHGGIGDEQRQSIISHWKDGKIQIMIGTNAFGMGINSSDVYLIVHCVAPLNMTNLIQEIGRAGRNGNEAKSVIFYSIKKDLRTNFGILAENRETCFNVQNMTDQERERKLYLDISVHKIHEVLLFCRNQYECRSQIINRYYLWNGDNVPSPCLKCDNCKNRIKEQPTYENCVEDILHLLDTVEEINDGGMTELKVYKSGRKPKFGKPKELASYMLADLIVRGYVEQKISLYYSSPNAQTLSMSMFIIGLKEGAKERAIVDSWYYWTRKK</sequence>
<dbReference type="GO" id="GO:0016787">
    <property type="term" value="F:hydrolase activity"/>
    <property type="evidence" value="ECO:0007669"/>
    <property type="project" value="UniProtKB-KW"/>
</dbReference>
<gene>
    <name evidence="11" type="ORF">GLOINDRAFT_4287</name>
</gene>
<dbReference type="GO" id="GO:0000724">
    <property type="term" value="P:double-strand break repair via homologous recombination"/>
    <property type="evidence" value="ECO:0007669"/>
    <property type="project" value="TreeGrafter"/>
</dbReference>
<evidence type="ECO:0000256" key="2">
    <source>
        <dbReference type="ARBA" id="ARBA00022741"/>
    </source>
</evidence>
<evidence type="ECO:0000256" key="5">
    <source>
        <dbReference type="ARBA" id="ARBA00022840"/>
    </source>
</evidence>
<dbReference type="PANTHER" id="PTHR13710">
    <property type="entry name" value="DNA HELICASE RECQ FAMILY MEMBER"/>
    <property type="match status" value="1"/>
</dbReference>